<name>A0A2K9PW01_9FLAO</name>
<dbReference type="SUPFAM" id="SSF101874">
    <property type="entry name" value="YceI-like"/>
    <property type="match status" value="1"/>
</dbReference>
<reference evidence="2 3" key="1">
    <citation type="submission" date="2018-01" db="EMBL/GenBank/DDBJ databases">
        <title>Complete genome sequence of Flavivirga eckloniae ECD14 isolated from seaweed Ecklonia cava.</title>
        <authorList>
            <person name="Lee J.H."/>
            <person name="Baik K.S."/>
            <person name="Seong C.N."/>
        </authorList>
    </citation>
    <scope>NUCLEOTIDE SEQUENCE [LARGE SCALE GENOMIC DNA]</scope>
    <source>
        <strain evidence="2 3">ECD14</strain>
    </source>
</reference>
<dbReference type="KEGG" id="fek:C1H87_19050"/>
<sequence>MIKMKMIFTVLLITLGFQLNGQSIFTLGENTKIHVKGASNVSDWELEALGYNCELELNDSTPLEVGLKSISKLNFEIPVDKIVSERGPIMDKKVRNALKFEQHPRVTYTSTSNELTEVDGHKVTILFHGILSMAGVEKNVDIKVRGEFSNDQKTLKMQGEKALKLSMFDIERPTAFFGKLTTNDDIEIKLDLTFTKTIKQ</sequence>
<organism evidence="2 3">
    <name type="scientific">Flavivirga eckloniae</name>
    <dbReference type="NCBI Taxonomy" id="1803846"/>
    <lineage>
        <taxon>Bacteria</taxon>
        <taxon>Pseudomonadati</taxon>
        <taxon>Bacteroidota</taxon>
        <taxon>Flavobacteriia</taxon>
        <taxon>Flavobacteriales</taxon>
        <taxon>Flavobacteriaceae</taxon>
        <taxon>Flavivirga</taxon>
    </lineage>
</organism>
<dbReference type="InterPro" id="IPR036761">
    <property type="entry name" value="TTHA0802/YceI-like_sf"/>
</dbReference>
<dbReference type="RefSeq" id="WP_102757343.1">
    <property type="nucleotide sequence ID" value="NZ_CP025791.1"/>
</dbReference>
<gene>
    <name evidence="2" type="ORF">C1H87_19050</name>
</gene>
<proteinExistence type="predicted"/>
<keyword evidence="3" id="KW-1185">Reference proteome</keyword>
<dbReference type="Proteomes" id="UP000235826">
    <property type="component" value="Chromosome"/>
</dbReference>
<dbReference type="InterPro" id="IPR007372">
    <property type="entry name" value="Lipid/polyisoprenoid-bd_YceI"/>
</dbReference>
<evidence type="ECO:0000313" key="2">
    <source>
        <dbReference type="EMBL" id="AUP80697.1"/>
    </source>
</evidence>
<dbReference type="Pfam" id="PF04264">
    <property type="entry name" value="YceI"/>
    <property type="match status" value="1"/>
</dbReference>
<dbReference type="AlphaFoldDB" id="A0A2K9PW01"/>
<dbReference type="OrthoDB" id="9794147at2"/>
<evidence type="ECO:0000259" key="1">
    <source>
        <dbReference type="Pfam" id="PF04264"/>
    </source>
</evidence>
<protein>
    <recommendedName>
        <fullName evidence="1">Lipid/polyisoprenoid-binding YceI-like domain-containing protein</fullName>
    </recommendedName>
</protein>
<evidence type="ECO:0000313" key="3">
    <source>
        <dbReference type="Proteomes" id="UP000235826"/>
    </source>
</evidence>
<dbReference type="EMBL" id="CP025791">
    <property type="protein sequence ID" value="AUP80697.1"/>
    <property type="molecule type" value="Genomic_DNA"/>
</dbReference>
<feature type="domain" description="Lipid/polyisoprenoid-binding YceI-like" evidence="1">
    <location>
        <begin position="69"/>
        <end position="194"/>
    </location>
</feature>
<dbReference type="Gene3D" id="2.40.128.110">
    <property type="entry name" value="Lipid/polyisoprenoid-binding, YceI-like"/>
    <property type="match status" value="1"/>
</dbReference>
<accession>A0A2K9PW01</accession>